<dbReference type="Proteomes" id="UP000237105">
    <property type="component" value="Unassembled WGS sequence"/>
</dbReference>
<keyword evidence="2" id="KW-1185">Reference proteome</keyword>
<feature type="non-terminal residue" evidence="1">
    <location>
        <position position="1"/>
    </location>
</feature>
<protein>
    <submittedName>
        <fullName evidence="1">Uncharacterized protein</fullName>
    </submittedName>
</protein>
<dbReference type="AlphaFoldDB" id="A0A2P5BIM7"/>
<evidence type="ECO:0000313" key="2">
    <source>
        <dbReference type="Proteomes" id="UP000237105"/>
    </source>
</evidence>
<proteinExistence type="predicted"/>
<comment type="caution">
    <text evidence="1">The sequence shown here is derived from an EMBL/GenBank/DDBJ whole genome shotgun (WGS) entry which is preliminary data.</text>
</comment>
<reference evidence="2" key="1">
    <citation type="submission" date="2016-06" db="EMBL/GenBank/DDBJ databases">
        <title>Parallel loss of symbiosis genes in relatives of nitrogen-fixing non-legume Parasponia.</title>
        <authorList>
            <person name="Van Velzen R."/>
            <person name="Holmer R."/>
            <person name="Bu F."/>
            <person name="Rutten L."/>
            <person name="Van Zeijl A."/>
            <person name="Liu W."/>
            <person name="Santuari L."/>
            <person name="Cao Q."/>
            <person name="Sharma T."/>
            <person name="Shen D."/>
            <person name="Roswanjaya Y."/>
            <person name="Wardhani T."/>
            <person name="Kalhor M.S."/>
            <person name="Jansen J."/>
            <person name="Van den Hoogen J."/>
            <person name="Gungor B."/>
            <person name="Hartog M."/>
            <person name="Hontelez J."/>
            <person name="Verver J."/>
            <person name="Yang W.-C."/>
            <person name="Schijlen E."/>
            <person name="Repin R."/>
            <person name="Schilthuizen M."/>
            <person name="Schranz E."/>
            <person name="Heidstra R."/>
            <person name="Miyata K."/>
            <person name="Fedorova E."/>
            <person name="Kohlen W."/>
            <person name="Bisseling T."/>
            <person name="Smit S."/>
            <person name="Geurts R."/>
        </authorList>
    </citation>
    <scope>NUCLEOTIDE SEQUENCE [LARGE SCALE GENOMIC DNA]</scope>
    <source>
        <strain evidence="2">cv. WU1-14</strain>
    </source>
</reference>
<evidence type="ECO:0000313" key="1">
    <source>
        <dbReference type="EMBL" id="PON48637.1"/>
    </source>
</evidence>
<sequence length="69" mass="8368">YCRLNLDTKFYEQISTSGHGLLPPVVFSREIQYLCETIDINMNNEKLLKIEYYIRRRYKGQLDRNMQSF</sequence>
<gene>
    <name evidence="1" type="ORF">PanWU01x14_236020</name>
</gene>
<dbReference type="EMBL" id="JXTB01000273">
    <property type="protein sequence ID" value="PON48637.1"/>
    <property type="molecule type" value="Genomic_DNA"/>
</dbReference>
<accession>A0A2P5BIM7</accession>
<organism evidence="1 2">
    <name type="scientific">Parasponia andersonii</name>
    <name type="common">Sponia andersonii</name>
    <dbReference type="NCBI Taxonomy" id="3476"/>
    <lineage>
        <taxon>Eukaryota</taxon>
        <taxon>Viridiplantae</taxon>
        <taxon>Streptophyta</taxon>
        <taxon>Embryophyta</taxon>
        <taxon>Tracheophyta</taxon>
        <taxon>Spermatophyta</taxon>
        <taxon>Magnoliopsida</taxon>
        <taxon>eudicotyledons</taxon>
        <taxon>Gunneridae</taxon>
        <taxon>Pentapetalae</taxon>
        <taxon>rosids</taxon>
        <taxon>fabids</taxon>
        <taxon>Rosales</taxon>
        <taxon>Cannabaceae</taxon>
        <taxon>Parasponia</taxon>
    </lineage>
</organism>
<name>A0A2P5BIM7_PARAD</name>